<reference evidence="2" key="1">
    <citation type="submission" date="2020-04" db="EMBL/GenBank/DDBJ databases">
        <authorList>
            <person name="Alioto T."/>
            <person name="Alioto T."/>
            <person name="Gomez Garrido J."/>
        </authorList>
    </citation>
    <scope>NUCLEOTIDE SEQUENCE</scope>
    <source>
        <strain evidence="2">A484AB</strain>
    </source>
</reference>
<feature type="compositionally biased region" description="Acidic residues" evidence="1">
    <location>
        <begin position="711"/>
        <end position="721"/>
    </location>
</feature>
<dbReference type="AlphaFoldDB" id="A0A7D9M6T6"/>
<feature type="compositionally biased region" description="Polar residues" evidence="1">
    <location>
        <begin position="137"/>
        <end position="150"/>
    </location>
</feature>
<feature type="compositionally biased region" description="Basic and acidic residues" evidence="1">
    <location>
        <begin position="86"/>
        <end position="108"/>
    </location>
</feature>
<feature type="compositionally biased region" description="Basic residues" evidence="1">
    <location>
        <begin position="17"/>
        <end position="26"/>
    </location>
</feature>
<feature type="compositionally biased region" description="Basic and acidic residues" evidence="1">
    <location>
        <begin position="577"/>
        <end position="589"/>
    </location>
</feature>
<gene>
    <name evidence="2" type="ORF">PACLA_8A073914</name>
</gene>
<dbReference type="EMBL" id="CACRXK020032729">
    <property type="protein sequence ID" value="CAB4043597.1"/>
    <property type="molecule type" value="Genomic_DNA"/>
</dbReference>
<feature type="compositionally biased region" description="Basic and acidic residues" evidence="1">
    <location>
        <begin position="657"/>
        <end position="675"/>
    </location>
</feature>
<dbReference type="InterPro" id="IPR012677">
    <property type="entry name" value="Nucleotide-bd_a/b_plait_sf"/>
</dbReference>
<feature type="region of interest" description="Disordered" evidence="1">
    <location>
        <begin position="1"/>
        <end position="172"/>
    </location>
</feature>
<feature type="compositionally biased region" description="Basic and acidic residues" evidence="1">
    <location>
        <begin position="531"/>
        <end position="546"/>
    </location>
</feature>
<dbReference type="Proteomes" id="UP001152795">
    <property type="component" value="Unassembled WGS sequence"/>
</dbReference>
<organism evidence="2 3">
    <name type="scientific">Paramuricea clavata</name>
    <name type="common">Red gorgonian</name>
    <name type="synonym">Violescent sea-whip</name>
    <dbReference type="NCBI Taxonomy" id="317549"/>
    <lineage>
        <taxon>Eukaryota</taxon>
        <taxon>Metazoa</taxon>
        <taxon>Cnidaria</taxon>
        <taxon>Anthozoa</taxon>
        <taxon>Octocorallia</taxon>
        <taxon>Malacalcyonacea</taxon>
        <taxon>Plexauridae</taxon>
        <taxon>Paramuricea</taxon>
    </lineage>
</organism>
<feature type="compositionally biased region" description="Basic and acidic residues" evidence="1">
    <location>
        <begin position="491"/>
        <end position="505"/>
    </location>
</feature>
<feature type="compositionally biased region" description="Polar residues" evidence="1">
    <location>
        <begin position="29"/>
        <end position="42"/>
    </location>
</feature>
<feature type="compositionally biased region" description="Basic and acidic residues" evidence="1">
    <location>
        <begin position="596"/>
        <end position="649"/>
    </location>
</feature>
<feature type="compositionally biased region" description="Basic and acidic residues" evidence="1">
    <location>
        <begin position="297"/>
        <end position="313"/>
    </location>
</feature>
<name>A0A7D9M6T6_PARCT</name>
<feature type="compositionally biased region" description="Polar residues" evidence="1">
    <location>
        <begin position="437"/>
        <end position="446"/>
    </location>
</feature>
<dbReference type="Gene3D" id="3.30.70.330">
    <property type="match status" value="1"/>
</dbReference>
<keyword evidence="3" id="KW-1185">Reference proteome</keyword>
<feature type="compositionally biased region" description="Polar residues" evidence="1">
    <location>
        <begin position="518"/>
        <end position="529"/>
    </location>
</feature>
<feature type="region of interest" description="Disordered" evidence="1">
    <location>
        <begin position="699"/>
        <end position="722"/>
    </location>
</feature>
<evidence type="ECO:0000313" key="2">
    <source>
        <dbReference type="EMBL" id="CAB4043597.1"/>
    </source>
</evidence>
<dbReference type="PANTHER" id="PTHR21678">
    <property type="entry name" value="GROWTH INHIBITION AND DIFFERENTIATION RELATED PROTEIN 88"/>
    <property type="match status" value="1"/>
</dbReference>
<evidence type="ECO:0000256" key="1">
    <source>
        <dbReference type="SAM" id="MobiDB-lite"/>
    </source>
</evidence>
<feature type="region of interest" description="Disordered" evidence="1">
    <location>
        <begin position="437"/>
        <end position="675"/>
    </location>
</feature>
<dbReference type="PANTHER" id="PTHR21678:SF0">
    <property type="entry name" value="C3H1-TYPE DOMAIN-CONTAINING PROTEIN"/>
    <property type="match status" value="1"/>
</dbReference>
<feature type="compositionally biased region" description="Basic and acidic residues" evidence="1">
    <location>
        <begin position="118"/>
        <end position="136"/>
    </location>
</feature>
<dbReference type="InterPro" id="IPR039884">
    <property type="entry name" value="R3HC1/R3HCL"/>
</dbReference>
<evidence type="ECO:0000313" key="3">
    <source>
        <dbReference type="Proteomes" id="UP001152795"/>
    </source>
</evidence>
<feature type="region of interest" description="Disordered" evidence="1">
    <location>
        <begin position="275"/>
        <end position="313"/>
    </location>
</feature>
<accession>A0A7D9M6T6</accession>
<sequence>MNSSNLETKQAPEGRPRGRGRGRGLRGRSQNQCDSPRNSPTASRRPAQALYSPGAFSKHRNNDQAVESPENVRTKNTVPKSLIKTEPVHEKSEISISEQVDKSNARDQEDCEFGLEDNGDKRNNISEDEKSFENDFNKSYVSSPTSNSVEHGSRDVKKNNSSSPTDITSKRIDHADVTDVVVSESQPDCIDSNCDNVTNSLQSRDNVGQTNRFDCSANSNVHNEIMSEKCEKQEEICTTFEDTLLEDTCETIQTNDHTKLNCGKTSKKAIQVEVPITSSESSDSKIFPNKSSGSEKSMNESKEKGNASKEGVEERINVMGDERQLAETKVEDTVDSVTERLGTNTACMADRESYVNIHDNKTNVEDSVDVSGCIKSVSVMSDITEEEMPASSQALSGDLSNEVGKITQGKNERMVFSESKDEALSKIKQYNRTNLNDKISLGNNESLVDKENEGNAEAQRESKPKQNKKNLNDTDDKIALENNESGVDSGCEEKIETQSKEKWQCKPETLNDEDKIVQGNNESIESTGSKGKVETKSTSNDDDKIHVTIGNNESMVDSENRKQVQSHSQSKSKRQSKKEEKAKKKEDKLKKKQVKTKSEKTVKQKSEGEEKRATKEDEVLDSGKKGKAIKEVKIQQRKENQAGSKEKTMAKGGEVLDSGKKGKSDKEVKIQQEKETNSIAGDQVLKVVRESKDTLLKVSVSDDHSLNQEDNGNEDSAEEDWEKTWNDDGECLDEHMLAELNEQIGTKNVQVVKPQFDYLSFKPNDIVLENGVFDHVVELYDFSPDFKNHDLINALSNFQQQGLDIQWVDDTHALAVFSNHRAGQSLFICSFLLFYIII</sequence>
<protein>
    <submittedName>
        <fullName evidence="2">Coiled-coil domain-containing R3HCC1L isoform X1</fullName>
    </submittedName>
</protein>
<dbReference type="OrthoDB" id="5418203at2759"/>
<comment type="caution">
    <text evidence="2">The sequence shown here is derived from an EMBL/GenBank/DDBJ whole genome shotgun (WGS) entry which is preliminary data.</text>
</comment>
<proteinExistence type="predicted"/>
<feature type="compositionally biased region" description="Basic and acidic residues" evidence="1">
    <location>
        <begin position="447"/>
        <end position="479"/>
    </location>
</feature>